<reference evidence="12 13" key="1">
    <citation type="submission" date="2020-03" db="EMBL/GenBank/DDBJ databases">
        <title>Genomic Encyclopedia of Type Strains, Phase IV (KMG-IV): sequencing the most valuable type-strain genomes for metagenomic binning, comparative biology and taxonomic classification.</title>
        <authorList>
            <person name="Goeker M."/>
        </authorList>
    </citation>
    <scope>NUCLEOTIDE SEQUENCE [LARGE SCALE GENOMIC DNA]</scope>
    <source>
        <strain evidence="12 13">DSM 19867</strain>
    </source>
</reference>
<dbReference type="PANTHER" id="PTHR13932">
    <property type="entry name" value="COPROPORPHYRINIGEN III OXIDASE"/>
    <property type="match status" value="1"/>
</dbReference>
<dbReference type="GO" id="GO:0004109">
    <property type="term" value="F:coproporphyrinogen oxidase activity"/>
    <property type="evidence" value="ECO:0007669"/>
    <property type="project" value="InterPro"/>
</dbReference>
<keyword evidence="10" id="KW-0963">Cytoplasm</keyword>
<evidence type="ECO:0000313" key="12">
    <source>
        <dbReference type="EMBL" id="NIK88160.1"/>
    </source>
</evidence>
<dbReference type="SFLD" id="SFLDF00562">
    <property type="entry name" value="HemN-like__clustered_with_heat"/>
    <property type="match status" value="1"/>
</dbReference>
<dbReference type="Pfam" id="PF06969">
    <property type="entry name" value="HemN_C"/>
    <property type="match status" value="1"/>
</dbReference>
<keyword evidence="9 10" id="KW-0143">Chaperone</keyword>
<gene>
    <name evidence="12" type="ORF">FHS83_001478</name>
</gene>
<evidence type="ECO:0000256" key="5">
    <source>
        <dbReference type="ARBA" id="ARBA00022691"/>
    </source>
</evidence>
<dbReference type="PANTHER" id="PTHR13932:SF5">
    <property type="entry name" value="RADICAL S-ADENOSYL METHIONINE DOMAIN-CONTAINING PROTEIN 1, MITOCHONDRIAL"/>
    <property type="match status" value="1"/>
</dbReference>
<protein>
    <recommendedName>
        <fullName evidence="3 10">Heme chaperone HemW</fullName>
    </recommendedName>
</protein>
<dbReference type="NCBIfam" id="TIGR00539">
    <property type="entry name" value="hemN_rel"/>
    <property type="match status" value="1"/>
</dbReference>
<dbReference type="InterPro" id="IPR006638">
    <property type="entry name" value="Elp3/MiaA/NifB-like_rSAM"/>
</dbReference>
<evidence type="ECO:0000256" key="1">
    <source>
        <dbReference type="ARBA" id="ARBA00001966"/>
    </source>
</evidence>
<keyword evidence="12" id="KW-0560">Oxidoreductase</keyword>
<dbReference type="SFLD" id="SFLDF00288">
    <property type="entry name" value="HemN-like__clustered_with_nucl"/>
    <property type="match status" value="1"/>
</dbReference>
<keyword evidence="8 10" id="KW-0411">Iron-sulfur</keyword>
<evidence type="ECO:0000256" key="10">
    <source>
        <dbReference type="RuleBase" id="RU364116"/>
    </source>
</evidence>
<proteinExistence type="inferred from homology"/>
<keyword evidence="5 10" id="KW-0949">S-adenosyl-L-methionine</keyword>
<dbReference type="EMBL" id="JAASRM010000001">
    <property type="protein sequence ID" value="NIK88160.1"/>
    <property type="molecule type" value="Genomic_DNA"/>
</dbReference>
<dbReference type="GO" id="GO:0046872">
    <property type="term" value="F:metal ion binding"/>
    <property type="evidence" value="ECO:0007669"/>
    <property type="project" value="UniProtKB-UniRule"/>
</dbReference>
<dbReference type="InterPro" id="IPR013785">
    <property type="entry name" value="Aldolase_TIM"/>
</dbReference>
<evidence type="ECO:0000256" key="3">
    <source>
        <dbReference type="ARBA" id="ARBA00017228"/>
    </source>
</evidence>
<comment type="similarity">
    <text evidence="2">Belongs to the anaerobic coproporphyrinogen-III oxidase family. HemW subfamily.</text>
</comment>
<dbReference type="InterPro" id="IPR010723">
    <property type="entry name" value="HemN_C"/>
</dbReference>
<dbReference type="Proteomes" id="UP000570514">
    <property type="component" value="Unassembled WGS sequence"/>
</dbReference>
<name>A0A846MYW1_9PROT</name>
<sequence length="380" mass="41859">MSAFALYVHWPFCAAKCPYCDFNSHVREAIAEEDWVASILSEMRYAAEMQGEARPVLSTVFFGGGTPSLMQGKSVGRILEEARALWPWANDVEITLEANPASADAARFADYKAAGVNRVSLGIQALNDADLKFLGRLHDLAEAKAALVLAQKNFDRVSLDLIYARPGQTLTAWESELKEALAIGTEHLSLYQLTIEPQTPFSLLHQRGKLVIPDEDHAAALFDLTQEITAAAGLPAYEVSNHARPGCDARHNLVYWRYGSYAGVGPGAHGRLWLGDEIVATVTERLPERWLKNVAANRHGYTQWEKVACEDAAHEHLLMNLRLAEGLDLAAYRERWGITLSPPRIAELEAQGLVTLQDGHLKASKRGLLVLNSLIAELAD</sequence>
<organism evidence="12 13">
    <name type="scientific">Rhizomicrobium palustre</name>
    <dbReference type="NCBI Taxonomy" id="189966"/>
    <lineage>
        <taxon>Bacteria</taxon>
        <taxon>Pseudomonadati</taxon>
        <taxon>Pseudomonadota</taxon>
        <taxon>Alphaproteobacteria</taxon>
        <taxon>Micropepsales</taxon>
        <taxon>Micropepsaceae</taxon>
        <taxon>Rhizomicrobium</taxon>
    </lineage>
</organism>
<keyword evidence="6 10" id="KW-0479">Metal-binding</keyword>
<dbReference type="GO" id="GO:0005737">
    <property type="term" value="C:cytoplasm"/>
    <property type="evidence" value="ECO:0007669"/>
    <property type="project" value="UniProtKB-SubCell"/>
</dbReference>
<evidence type="ECO:0000256" key="7">
    <source>
        <dbReference type="ARBA" id="ARBA00023004"/>
    </source>
</evidence>
<comment type="caution">
    <text evidence="12">The sequence shown here is derived from an EMBL/GenBank/DDBJ whole genome shotgun (WGS) entry which is preliminary data.</text>
</comment>
<keyword evidence="10" id="KW-0004">4Fe-4S</keyword>
<dbReference type="AlphaFoldDB" id="A0A846MYW1"/>
<comment type="function">
    <text evidence="10">Probably acts as a heme chaperone, transferring heme to an unknown acceptor. Binds one molecule of heme per monomer, possibly covalently. Binds 1 [4Fe-4S] cluster. The cluster is coordinated with 3 cysteines and an exchangeable S-adenosyl-L-methionine.</text>
</comment>
<dbReference type="PROSITE" id="PS51918">
    <property type="entry name" value="RADICAL_SAM"/>
    <property type="match status" value="1"/>
</dbReference>
<comment type="subcellular location">
    <subcellularLocation>
        <location evidence="10">Cytoplasm</location>
    </subcellularLocation>
</comment>
<dbReference type="CDD" id="cd01335">
    <property type="entry name" value="Radical_SAM"/>
    <property type="match status" value="1"/>
</dbReference>
<keyword evidence="4 10" id="KW-0349">Heme</keyword>
<evidence type="ECO:0000313" key="13">
    <source>
        <dbReference type="Proteomes" id="UP000570514"/>
    </source>
</evidence>
<keyword evidence="13" id="KW-1185">Reference proteome</keyword>
<evidence type="ECO:0000256" key="8">
    <source>
        <dbReference type="ARBA" id="ARBA00023014"/>
    </source>
</evidence>
<keyword evidence="7 10" id="KW-0408">Iron</keyword>
<dbReference type="GO" id="GO:0006779">
    <property type="term" value="P:porphyrin-containing compound biosynthetic process"/>
    <property type="evidence" value="ECO:0007669"/>
    <property type="project" value="InterPro"/>
</dbReference>
<dbReference type="Pfam" id="PF04055">
    <property type="entry name" value="Radical_SAM"/>
    <property type="match status" value="1"/>
</dbReference>
<dbReference type="SFLD" id="SFLDG01065">
    <property type="entry name" value="anaerobic_coproporphyrinogen-I"/>
    <property type="match status" value="1"/>
</dbReference>
<dbReference type="SUPFAM" id="SSF102114">
    <property type="entry name" value="Radical SAM enzymes"/>
    <property type="match status" value="1"/>
</dbReference>
<dbReference type="InterPro" id="IPR058240">
    <property type="entry name" value="rSAM_sf"/>
</dbReference>
<dbReference type="RefSeq" id="WP_167082353.1">
    <property type="nucleotide sequence ID" value="NZ_BAAADC010000001.1"/>
</dbReference>
<evidence type="ECO:0000256" key="2">
    <source>
        <dbReference type="ARBA" id="ARBA00006100"/>
    </source>
</evidence>
<dbReference type="InterPro" id="IPR007197">
    <property type="entry name" value="rSAM"/>
</dbReference>
<feature type="domain" description="Radical SAM core" evidence="11">
    <location>
        <begin position="1"/>
        <end position="235"/>
    </location>
</feature>
<dbReference type="InterPro" id="IPR004559">
    <property type="entry name" value="HemW-like"/>
</dbReference>
<evidence type="ECO:0000256" key="6">
    <source>
        <dbReference type="ARBA" id="ARBA00022723"/>
    </source>
</evidence>
<dbReference type="SFLD" id="SFLDS00029">
    <property type="entry name" value="Radical_SAM"/>
    <property type="match status" value="1"/>
</dbReference>
<accession>A0A846MYW1</accession>
<dbReference type="Gene3D" id="3.20.20.70">
    <property type="entry name" value="Aldolase class I"/>
    <property type="match status" value="1"/>
</dbReference>
<evidence type="ECO:0000256" key="4">
    <source>
        <dbReference type="ARBA" id="ARBA00022617"/>
    </source>
</evidence>
<dbReference type="InterPro" id="IPR034505">
    <property type="entry name" value="Coproporphyrinogen-III_oxidase"/>
</dbReference>
<evidence type="ECO:0000259" key="11">
    <source>
        <dbReference type="PROSITE" id="PS51918"/>
    </source>
</evidence>
<evidence type="ECO:0000256" key="9">
    <source>
        <dbReference type="ARBA" id="ARBA00023186"/>
    </source>
</evidence>
<comment type="cofactor">
    <cofactor evidence="1">
        <name>[4Fe-4S] cluster</name>
        <dbReference type="ChEBI" id="CHEBI:49883"/>
    </cofactor>
</comment>
<dbReference type="SMART" id="SM00729">
    <property type="entry name" value="Elp3"/>
    <property type="match status" value="1"/>
</dbReference>
<dbReference type="GO" id="GO:0051539">
    <property type="term" value="F:4 iron, 4 sulfur cluster binding"/>
    <property type="evidence" value="ECO:0007669"/>
    <property type="project" value="UniProtKB-UniRule"/>
</dbReference>